<keyword evidence="2" id="KW-0732">Signal</keyword>
<dbReference type="EMBL" id="BSFE01000003">
    <property type="protein sequence ID" value="GLK51823.1"/>
    <property type="molecule type" value="Genomic_DNA"/>
</dbReference>
<dbReference type="AlphaFoldDB" id="A0A9W6MN98"/>
<gene>
    <name evidence="3" type="ORF">GCM10017621_13310</name>
</gene>
<feature type="signal peptide" evidence="2">
    <location>
        <begin position="1"/>
        <end position="23"/>
    </location>
</feature>
<accession>A0A9W6MN98</accession>
<evidence type="ECO:0000313" key="4">
    <source>
        <dbReference type="Proteomes" id="UP001143486"/>
    </source>
</evidence>
<reference evidence="3" key="2">
    <citation type="submission" date="2023-01" db="EMBL/GenBank/DDBJ databases">
        <authorList>
            <person name="Sun Q."/>
            <person name="Evtushenko L."/>
        </authorList>
    </citation>
    <scope>NUCLEOTIDE SEQUENCE</scope>
    <source>
        <strain evidence="3">VKM B-1513</strain>
    </source>
</reference>
<feature type="chain" id="PRO_5040992767" description="Cache domain-containing protein" evidence="2">
    <location>
        <begin position="24"/>
        <end position="394"/>
    </location>
</feature>
<proteinExistence type="predicted"/>
<evidence type="ECO:0000256" key="2">
    <source>
        <dbReference type="SAM" id="SignalP"/>
    </source>
</evidence>
<keyword evidence="1" id="KW-0472">Membrane</keyword>
<sequence>MLVRNLVIAVMHLVIAAALAAVAATCVQSILGEALHAARAETLQTYIRMRGEREQAVFDRAQTFILAAETAFVRRLETLGDEEVEAEFDRFFPPYGDGTRRSAPALFQGVDLDGGDHAYGIGAFLGDGEAMTLEERRRYLAGLHVVRTVGEAWLQQFSSLYYFTPDRRMVMFAPGREDRLEFYRFEAPADFPLQADEDPRLFSRETNPDGVMQCTQLSRFVYRDAGERSATACRKPVLKGNVLLGAFGTSMMMNDHLARALEEPPAGGVNLMLGRDHQVIARGRPAAQDNTVRVDPAALAGYLADDPRPRGIVRAEALGQMIAFSRVAGPDWYFVSVVPLADIEASVSERTRQVFLIVFFAALVVSALASLVWHYLPALRLPGQTAARTDAAPE</sequence>
<keyword evidence="1" id="KW-1133">Transmembrane helix</keyword>
<organism evidence="3 4">
    <name type="scientific">Maricaulis virginensis</name>
    <dbReference type="NCBI Taxonomy" id="144022"/>
    <lineage>
        <taxon>Bacteria</taxon>
        <taxon>Pseudomonadati</taxon>
        <taxon>Pseudomonadota</taxon>
        <taxon>Alphaproteobacteria</taxon>
        <taxon>Maricaulales</taxon>
        <taxon>Maricaulaceae</taxon>
        <taxon>Maricaulis</taxon>
    </lineage>
</organism>
<keyword evidence="1" id="KW-0812">Transmembrane</keyword>
<keyword evidence="4" id="KW-1185">Reference proteome</keyword>
<feature type="transmembrane region" description="Helical" evidence="1">
    <location>
        <begin position="354"/>
        <end position="376"/>
    </location>
</feature>
<evidence type="ECO:0008006" key="5">
    <source>
        <dbReference type="Google" id="ProtNLM"/>
    </source>
</evidence>
<name>A0A9W6MN98_9PROT</name>
<evidence type="ECO:0000256" key="1">
    <source>
        <dbReference type="SAM" id="Phobius"/>
    </source>
</evidence>
<dbReference type="RefSeq" id="WP_271186188.1">
    <property type="nucleotide sequence ID" value="NZ_BSFE01000003.1"/>
</dbReference>
<protein>
    <recommendedName>
        <fullName evidence="5">Cache domain-containing protein</fullName>
    </recommendedName>
</protein>
<dbReference type="CDD" id="cd18774">
    <property type="entry name" value="PDC2_HK_sensor"/>
    <property type="match status" value="1"/>
</dbReference>
<evidence type="ECO:0000313" key="3">
    <source>
        <dbReference type="EMBL" id="GLK51823.1"/>
    </source>
</evidence>
<dbReference type="Proteomes" id="UP001143486">
    <property type="component" value="Unassembled WGS sequence"/>
</dbReference>
<comment type="caution">
    <text evidence="3">The sequence shown here is derived from an EMBL/GenBank/DDBJ whole genome shotgun (WGS) entry which is preliminary data.</text>
</comment>
<reference evidence="3" key="1">
    <citation type="journal article" date="2014" name="Int. J. Syst. Evol. Microbiol.">
        <title>Complete genome sequence of Corynebacterium casei LMG S-19264T (=DSM 44701T), isolated from a smear-ripened cheese.</title>
        <authorList>
            <consortium name="US DOE Joint Genome Institute (JGI-PGF)"/>
            <person name="Walter F."/>
            <person name="Albersmeier A."/>
            <person name="Kalinowski J."/>
            <person name="Ruckert C."/>
        </authorList>
    </citation>
    <scope>NUCLEOTIDE SEQUENCE</scope>
    <source>
        <strain evidence="3">VKM B-1513</strain>
    </source>
</reference>